<name>A0A194UME2_CYTMA</name>
<dbReference type="Proteomes" id="UP000078576">
    <property type="component" value="Unassembled WGS sequence"/>
</dbReference>
<evidence type="ECO:0000313" key="2">
    <source>
        <dbReference type="Proteomes" id="UP000078576"/>
    </source>
</evidence>
<proteinExistence type="predicted"/>
<dbReference type="EMBL" id="KN714666">
    <property type="protein sequence ID" value="KUI52832.1"/>
    <property type="molecule type" value="Genomic_DNA"/>
</dbReference>
<protein>
    <submittedName>
        <fullName evidence="1">Uncharacterized protein</fullName>
    </submittedName>
</protein>
<accession>A0A194UME2</accession>
<dbReference type="AlphaFoldDB" id="A0A194UME2"/>
<organism evidence="1 2">
    <name type="scientific">Cytospora mali</name>
    <name type="common">Apple Valsa canker fungus</name>
    <name type="synonym">Valsa mali</name>
    <dbReference type="NCBI Taxonomy" id="578113"/>
    <lineage>
        <taxon>Eukaryota</taxon>
        <taxon>Fungi</taxon>
        <taxon>Dikarya</taxon>
        <taxon>Ascomycota</taxon>
        <taxon>Pezizomycotina</taxon>
        <taxon>Sordariomycetes</taxon>
        <taxon>Sordariomycetidae</taxon>
        <taxon>Diaporthales</taxon>
        <taxon>Cytosporaceae</taxon>
        <taxon>Cytospora</taxon>
    </lineage>
</organism>
<keyword evidence="2" id="KW-1185">Reference proteome</keyword>
<reference evidence="2" key="1">
    <citation type="submission" date="2014-12" db="EMBL/GenBank/DDBJ databases">
        <title>Genome Sequence of Valsa Canker Pathogens Uncovers a Specific Adaption of Colonization on Woody Bark.</title>
        <authorList>
            <person name="Yin Z."/>
            <person name="Liu H."/>
            <person name="Gao X."/>
            <person name="Li Z."/>
            <person name="Song N."/>
            <person name="Ke X."/>
            <person name="Dai Q."/>
            <person name="Wu Y."/>
            <person name="Sun Y."/>
            <person name="Xu J.-R."/>
            <person name="Kang Z.K."/>
            <person name="Wang L."/>
            <person name="Huang L."/>
        </authorList>
    </citation>
    <scope>NUCLEOTIDE SEQUENCE [LARGE SCALE GENOMIC DNA]</scope>
    <source>
        <strain evidence="2">SXYL134</strain>
    </source>
</reference>
<sequence>MNRIIAIFSCSITTPTAPRDPALRVLDGVIARRRLDQGAVLIHAVVPLPREVPPRVRRGGTRGGRRGGAAAPLLQLPRLGADPRRLAAVALVSRGIDLPDAAGLLGRLLGRGGGRALAVGHELRRDRALGVAAPGGLGRVGRAVPGAGVALAVDAAHARRLLVPVVAQVLLGLGLGVLVDDAAVLGHLAPPAAGVLGAVVVDVLVHAAASQVGHGCGAREGRAVGTLAS</sequence>
<gene>
    <name evidence="1" type="ORF">VP1G_10494</name>
</gene>
<evidence type="ECO:0000313" key="1">
    <source>
        <dbReference type="EMBL" id="KUI52832.1"/>
    </source>
</evidence>